<proteinExistence type="inferred from homology"/>
<dbReference type="AlphaFoldDB" id="A0A6J7TC55"/>
<dbReference type="InterPro" id="IPR017972">
    <property type="entry name" value="Cyt_P450_CS"/>
</dbReference>
<dbReference type="InterPro" id="IPR001128">
    <property type="entry name" value="Cyt_P450"/>
</dbReference>
<dbReference type="InterPro" id="IPR036396">
    <property type="entry name" value="Cyt_P450_sf"/>
</dbReference>
<dbReference type="GO" id="GO:0036199">
    <property type="term" value="F:cholest-4-en-3-one 26-monooxygenase activity"/>
    <property type="evidence" value="ECO:0007669"/>
    <property type="project" value="TreeGrafter"/>
</dbReference>
<dbReference type="GO" id="GO:0005506">
    <property type="term" value="F:iron ion binding"/>
    <property type="evidence" value="ECO:0007669"/>
    <property type="project" value="InterPro"/>
</dbReference>
<dbReference type="EMBL" id="CAFBQJ010000144">
    <property type="protein sequence ID" value="CAB5050702.1"/>
    <property type="molecule type" value="Genomic_DNA"/>
</dbReference>
<dbReference type="SUPFAM" id="SSF48264">
    <property type="entry name" value="Cytochrome P450"/>
    <property type="match status" value="1"/>
</dbReference>
<name>A0A6J7TC55_9ZZZZ</name>
<dbReference type="PANTHER" id="PTHR46696:SF4">
    <property type="entry name" value="BIOTIN BIOSYNTHESIS CYTOCHROME P450"/>
    <property type="match status" value="1"/>
</dbReference>
<dbReference type="PRINTS" id="PR00359">
    <property type="entry name" value="BP450"/>
</dbReference>
<organism evidence="3">
    <name type="scientific">freshwater metagenome</name>
    <dbReference type="NCBI Taxonomy" id="449393"/>
    <lineage>
        <taxon>unclassified sequences</taxon>
        <taxon>metagenomes</taxon>
        <taxon>ecological metagenomes</taxon>
    </lineage>
</organism>
<dbReference type="Gene3D" id="1.10.630.10">
    <property type="entry name" value="Cytochrome P450"/>
    <property type="match status" value="1"/>
</dbReference>
<reference evidence="3" key="1">
    <citation type="submission" date="2020-05" db="EMBL/GenBank/DDBJ databases">
        <authorList>
            <person name="Chiriac C."/>
            <person name="Salcher M."/>
            <person name="Ghai R."/>
            <person name="Kavagutti S V."/>
        </authorList>
    </citation>
    <scope>NUCLEOTIDE SEQUENCE</scope>
</reference>
<dbReference type="InterPro" id="IPR002397">
    <property type="entry name" value="Cyt_P450_B"/>
</dbReference>
<evidence type="ECO:0000256" key="1">
    <source>
        <dbReference type="ARBA" id="ARBA00010617"/>
    </source>
</evidence>
<dbReference type="GO" id="GO:0006707">
    <property type="term" value="P:cholesterol catabolic process"/>
    <property type="evidence" value="ECO:0007669"/>
    <property type="project" value="TreeGrafter"/>
</dbReference>
<accession>A0A6J7TC55</accession>
<comment type="similarity">
    <text evidence="1">Belongs to the cytochrome P450 family.</text>
</comment>
<gene>
    <name evidence="2" type="ORF">UFOPK2921_01150</name>
    <name evidence="3" type="ORF">UFOPK4275_00847</name>
    <name evidence="4" type="ORF">UFOPK4422_01409</name>
</gene>
<evidence type="ECO:0000313" key="4">
    <source>
        <dbReference type="EMBL" id="CAB5132233.1"/>
    </source>
</evidence>
<dbReference type="PANTHER" id="PTHR46696">
    <property type="entry name" value="P450, PUTATIVE (EUROFUNG)-RELATED"/>
    <property type="match status" value="1"/>
</dbReference>
<dbReference type="GO" id="GO:0008395">
    <property type="term" value="F:steroid hydroxylase activity"/>
    <property type="evidence" value="ECO:0007669"/>
    <property type="project" value="TreeGrafter"/>
</dbReference>
<evidence type="ECO:0000313" key="3">
    <source>
        <dbReference type="EMBL" id="CAB5050702.1"/>
    </source>
</evidence>
<protein>
    <submittedName>
        <fullName evidence="3">Unannotated protein</fullName>
    </submittedName>
</protein>
<dbReference type="PROSITE" id="PS00086">
    <property type="entry name" value="CYTOCHROME_P450"/>
    <property type="match status" value="1"/>
</dbReference>
<sequence length="322" mass="35752">MDMFDDRGRPIVMMDPPDHTVMRRLVSGPMSPSRIAEFEASVAEFVQERLNTLEGVSSEVDIVSLLLKPLPSYAVAHFLGVPTESRDRFDSWTQAIVEANAGNRIASSAEALGELYAFAEELIAFRRTNPGHDLVSDLAVLDEKDVSTSWIIGFIFTMITGGNDTTTGMLAGSLELLSEYRDQRQVLLDDPSLIRRSVEEFLRLTSPVQNLVRQTTRPVTIEGVDIDQGQRVALLFGSANRDEREYGTDAEQLNVTRPLTRQLSFGYGAHHCLGAAVARSMGSITISTLLERFPNFEVDPQRGEFAPGPYVRRYASLPLRTN</sequence>
<dbReference type="EMBL" id="CAEZZV010000163">
    <property type="protein sequence ID" value="CAB4786327.1"/>
    <property type="molecule type" value="Genomic_DNA"/>
</dbReference>
<dbReference type="GO" id="GO:0020037">
    <property type="term" value="F:heme binding"/>
    <property type="evidence" value="ECO:0007669"/>
    <property type="project" value="InterPro"/>
</dbReference>
<evidence type="ECO:0000313" key="2">
    <source>
        <dbReference type="EMBL" id="CAB4786327.1"/>
    </source>
</evidence>
<dbReference type="Pfam" id="PF00067">
    <property type="entry name" value="p450"/>
    <property type="match status" value="1"/>
</dbReference>
<dbReference type="EMBL" id="CAFBRX010000180">
    <property type="protein sequence ID" value="CAB5132233.1"/>
    <property type="molecule type" value="Genomic_DNA"/>
</dbReference>